<proteinExistence type="predicted"/>
<reference evidence="1" key="1">
    <citation type="submission" date="2023-06" db="EMBL/GenBank/DDBJ databases">
        <title>Comparative genomics of Bacillaceae isolates and their secondary metabolite potential.</title>
        <authorList>
            <person name="Song L."/>
            <person name="Nielsen L.J."/>
            <person name="Mohite O."/>
            <person name="Xu X."/>
            <person name="Weber T."/>
            <person name="Kovacs A.T."/>
        </authorList>
    </citation>
    <scope>NUCLEOTIDE SEQUENCE</scope>
    <source>
        <strain evidence="1">D8_B_37</strain>
    </source>
</reference>
<dbReference type="AlphaFoldDB" id="A0AAW7I8Z4"/>
<organism evidence="1 2">
    <name type="scientific">Peribacillus simplex</name>
    <dbReference type="NCBI Taxonomy" id="1478"/>
    <lineage>
        <taxon>Bacteria</taxon>
        <taxon>Bacillati</taxon>
        <taxon>Bacillota</taxon>
        <taxon>Bacilli</taxon>
        <taxon>Bacillales</taxon>
        <taxon>Bacillaceae</taxon>
        <taxon>Peribacillus</taxon>
    </lineage>
</organism>
<evidence type="ECO:0000313" key="2">
    <source>
        <dbReference type="Proteomes" id="UP001234602"/>
    </source>
</evidence>
<dbReference type="EMBL" id="JAUCEY010000006">
    <property type="protein sequence ID" value="MDM5450929.1"/>
    <property type="molecule type" value="Genomic_DNA"/>
</dbReference>
<evidence type="ECO:0000313" key="1">
    <source>
        <dbReference type="EMBL" id="MDM5450929.1"/>
    </source>
</evidence>
<comment type="caution">
    <text evidence="1">The sequence shown here is derived from an EMBL/GenBank/DDBJ whole genome shotgun (WGS) entry which is preliminary data.</text>
</comment>
<accession>A0AAW7I8Z4</accession>
<protein>
    <submittedName>
        <fullName evidence="1">Uncharacterized protein</fullName>
    </submittedName>
</protein>
<name>A0AAW7I8Z4_9BACI</name>
<gene>
    <name evidence="1" type="ORF">QUF89_01505</name>
</gene>
<dbReference type="Proteomes" id="UP001234602">
    <property type="component" value="Unassembled WGS sequence"/>
</dbReference>
<sequence>MADMKTDCRDDTDGVFHIFSQDLFICSNSFNKVFTQYIDGAVHNAGRFKRVEVKNRLHDIQLKLYDHYRLPEKFTLLITSAMTVVTFPWH</sequence>